<dbReference type="InterPro" id="IPR045357">
    <property type="entry name" value="Aminopeptidase_N-like_N"/>
</dbReference>
<dbReference type="GO" id="GO:0043171">
    <property type="term" value="P:peptide catabolic process"/>
    <property type="evidence" value="ECO:0007669"/>
    <property type="project" value="TreeGrafter"/>
</dbReference>
<dbReference type="GO" id="GO:0016020">
    <property type="term" value="C:membrane"/>
    <property type="evidence" value="ECO:0007669"/>
    <property type="project" value="TreeGrafter"/>
</dbReference>
<dbReference type="PANTHER" id="PTHR11533:SF299">
    <property type="entry name" value="AMINOPEPTIDASE"/>
    <property type="match status" value="1"/>
</dbReference>
<dbReference type="STRING" id="34508.A0A4U5LRD3"/>
<dbReference type="GO" id="GO:0005615">
    <property type="term" value="C:extracellular space"/>
    <property type="evidence" value="ECO:0007669"/>
    <property type="project" value="TreeGrafter"/>
</dbReference>
<dbReference type="Pfam" id="PF17900">
    <property type="entry name" value="Peptidase_M1_N"/>
    <property type="match status" value="1"/>
</dbReference>
<accession>A0A4U5LRD3</accession>
<name>A0A4U5LRD3_STECR</name>
<dbReference type="GO" id="GO:0008270">
    <property type="term" value="F:zinc ion binding"/>
    <property type="evidence" value="ECO:0007669"/>
    <property type="project" value="TreeGrafter"/>
</dbReference>
<dbReference type="GO" id="GO:0006508">
    <property type="term" value="P:proteolysis"/>
    <property type="evidence" value="ECO:0007669"/>
    <property type="project" value="TreeGrafter"/>
</dbReference>
<dbReference type="AlphaFoldDB" id="A0A4U5LRD3"/>
<dbReference type="EMBL" id="AZBU02000013">
    <property type="protein sequence ID" value="TKR58546.1"/>
    <property type="molecule type" value="Genomic_DNA"/>
</dbReference>
<dbReference type="GO" id="GO:0070006">
    <property type="term" value="F:metalloaminopeptidase activity"/>
    <property type="evidence" value="ECO:0007669"/>
    <property type="project" value="TreeGrafter"/>
</dbReference>
<reference evidence="2 3" key="1">
    <citation type="journal article" date="2015" name="Genome Biol.">
        <title>Comparative genomics of Steinernema reveals deeply conserved gene regulatory networks.</title>
        <authorList>
            <person name="Dillman A.R."/>
            <person name="Macchietto M."/>
            <person name="Porter C.F."/>
            <person name="Rogers A."/>
            <person name="Williams B."/>
            <person name="Antoshechkin I."/>
            <person name="Lee M.M."/>
            <person name="Goodwin Z."/>
            <person name="Lu X."/>
            <person name="Lewis E.E."/>
            <person name="Goodrich-Blair H."/>
            <person name="Stock S.P."/>
            <person name="Adams B.J."/>
            <person name="Sternberg P.W."/>
            <person name="Mortazavi A."/>
        </authorList>
    </citation>
    <scope>NUCLEOTIDE SEQUENCE [LARGE SCALE GENOMIC DNA]</scope>
    <source>
        <strain evidence="2 3">ALL</strain>
    </source>
</reference>
<organism evidence="2 3">
    <name type="scientific">Steinernema carpocapsae</name>
    <name type="common">Entomopathogenic nematode</name>
    <dbReference type="NCBI Taxonomy" id="34508"/>
    <lineage>
        <taxon>Eukaryota</taxon>
        <taxon>Metazoa</taxon>
        <taxon>Ecdysozoa</taxon>
        <taxon>Nematoda</taxon>
        <taxon>Chromadorea</taxon>
        <taxon>Rhabditida</taxon>
        <taxon>Tylenchina</taxon>
        <taxon>Panagrolaimomorpha</taxon>
        <taxon>Strongyloidoidea</taxon>
        <taxon>Steinernematidae</taxon>
        <taxon>Steinernema</taxon>
    </lineage>
</organism>
<evidence type="ECO:0000313" key="3">
    <source>
        <dbReference type="Proteomes" id="UP000298663"/>
    </source>
</evidence>
<dbReference type="PANTHER" id="PTHR11533">
    <property type="entry name" value="PROTEASE M1 ZINC METALLOPROTEASE"/>
    <property type="match status" value="1"/>
</dbReference>
<dbReference type="InterPro" id="IPR050344">
    <property type="entry name" value="Peptidase_M1_aminopeptidases"/>
</dbReference>
<gene>
    <name evidence="2" type="ORF">L596_029975</name>
</gene>
<dbReference type="SUPFAM" id="SSF63737">
    <property type="entry name" value="Leukotriene A4 hydrolase N-terminal domain"/>
    <property type="match status" value="1"/>
</dbReference>
<evidence type="ECO:0000259" key="1">
    <source>
        <dbReference type="Pfam" id="PF17900"/>
    </source>
</evidence>
<evidence type="ECO:0000313" key="2">
    <source>
        <dbReference type="EMBL" id="TKR58546.1"/>
    </source>
</evidence>
<dbReference type="GO" id="GO:0005737">
    <property type="term" value="C:cytoplasm"/>
    <property type="evidence" value="ECO:0007669"/>
    <property type="project" value="TreeGrafter"/>
</dbReference>
<dbReference type="Gene3D" id="2.60.40.1730">
    <property type="entry name" value="tricorn interacting facor f3 domain"/>
    <property type="match status" value="1"/>
</dbReference>
<protein>
    <recommendedName>
        <fullName evidence="1">Aminopeptidase N-like N-terminal domain-containing protein</fullName>
    </recommendedName>
</protein>
<comment type="caution">
    <text evidence="2">The sequence shown here is derived from an EMBL/GenBank/DDBJ whole genome shotgun (WGS) entry which is preliminary data.</text>
</comment>
<dbReference type="InterPro" id="IPR042097">
    <property type="entry name" value="Aminopeptidase_N-like_N_sf"/>
</dbReference>
<dbReference type="GO" id="GO:0042277">
    <property type="term" value="F:peptide binding"/>
    <property type="evidence" value="ECO:0007669"/>
    <property type="project" value="TreeGrafter"/>
</dbReference>
<dbReference type="OrthoDB" id="510539at2759"/>
<proteinExistence type="predicted"/>
<reference evidence="2 3" key="2">
    <citation type="journal article" date="2019" name="G3 (Bethesda)">
        <title>Hybrid Assembly of the Genome of the Entomopathogenic Nematode Steinernema carpocapsae Identifies the X-Chromosome.</title>
        <authorList>
            <person name="Serra L."/>
            <person name="Macchietto M."/>
            <person name="Macias-Munoz A."/>
            <person name="McGill C.J."/>
            <person name="Rodriguez I.M."/>
            <person name="Rodriguez B."/>
            <person name="Murad R."/>
            <person name="Mortazavi A."/>
        </authorList>
    </citation>
    <scope>NUCLEOTIDE SEQUENCE [LARGE SCALE GENOMIC DNA]</scope>
    <source>
        <strain evidence="2 3">ALL</strain>
    </source>
</reference>
<feature type="domain" description="Aminopeptidase N-like N-terminal" evidence="1">
    <location>
        <begin position="91"/>
        <end position="256"/>
    </location>
</feature>
<sequence length="291" mass="33115">MRLLRAALLCAAALATFLIIGIVIGTVYKSFNLKPITVTGLDEFMLNNSVTPKRTSNVSQGFTQQSGTVLVNRRVPKPQNNSNFRLPKNVVPIRYMIDLNVSMDALEYNGTVVIECQALIKTNQITVHESVTQIQWIKVTDAEEGYEYPVFGFTQENHNFLTISLNQTILEDHKFLLTIGFYNRVPYARNGGFPGVFFDKSEDGQPLMVTGFEQNFARTAFPCFDEPHLKATFAMRISVEEEFDVFFNMPEDKETSAWWSRHLLSNGPNNDKTRKTSSRRPQKCPLIWSLL</sequence>
<dbReference type="Proteomes" id="UP000298663">
    <property type="component" value="Unassembled WGS sequence"/>
</dbReference>
<keyword evidence="3" id="KW-1185">Reference proteome</keyword>